<gene>
    <name evidence="1" type="ORF">RRG08_022659</name>
</gene>
<proteinExistence type="predicted"/>
<dbReference type="AlphaFoldDB" id="A0AAE0Z280"/>
<reference evidence="1" key="1">
    <citation type="journal article" date="2023" name="G3 (Bethesda)">
        <title>A reference genome for the long-term kleptoplast-retaining sea slug Elysia crispata morphotype clarki.</title>
        <authorList>
            <person name="Eastman K.E."/>
            <person name="Pendleton A.L."/>
            <person name="Shaikh M.A."/>
            <person name="Suttiyut T."/>
            <person name="Ogas R."/>
            <person name="Tomko P."/>
            <person name="Gavelis G."/>
            <person name="Widhalm J.R."/>
            <person name="Wisecaver J.H."/>
        </authorList>
    </citation>
    <scope>NUCLEOTIDE SEQUENCE</scope>
    <source>
        <strain evidence="1">ECLA1</strain>
    </source>
</reference>
<evidence type="ECO:0000313" key="1">
    <source>
        <dbReference type="EMBL" id="KAK3761260.1"/>
    </source>
</evidence>
<dbReference type="EMBL" id="JAWDGP010004927">
    <property type="protein sequence ID" value="KAK3761260.1"/>
    <property type="molecule type" value="Genomic_DNA"/>
</dbReference>
<dbReference type="Proteomes" id="UP001283361">
    <property type="component" value="Unassembled WGS sequence"/>
</dbReference>
<protein>
    <submittedName>
        <fullName evidence="1">Uncharacterized protein</fullName>
    </submittedName>
</protein>
<organism evidence="1 2">
    <name type="scientific">Elysia crispata</name>
    <name type="common">lettuce slug</name>
    <dbReference type="NCBI Taxonomy" id="231223"/>
    <lineage>
        <taxon>Eukaryota</taxon>
        <taxon>Metazoa</taxon>
        <taxon>Spiralia</taxon>
        <taxon>Lophotrochozoa</taxon>
        <taxon>Mollusca</taxon>
        <taxon>Gastropoda</taxon>
        <taxon>Heterobranchia</taxon>
        <taxon>Euthyneura</taxon>
        <taxon>Panpulmonata</taxon>
        <taxon>Sacoglossa</taxon>
        <taxon>Placobranchoidea</taxon>
        <taxon>Plakobranchidae</taxon>
        <taxon>Elysia</taxon>
    </lineage>
</organism>
<comment type="caution">
    <text evidence="1">The sequence shown here is derived from an EMBL/GenBank/DDBJ whole genome shotgun (WGS) entry which is preliminary data.</text>
</comment>
<accession>A0AAE0Z280</accession>
<sequence length="78" mass="8908">MDRPLRSADNNNLSSYRLYLRCLRYDDYRRLSGVSGERAVWGSLTLTGVTLAREFPFGRGKGEVQFTPDKPLLLVRVS</sequence>
<evidence type="ECO:0000313" key="2">
    <source>
        <dbReference type="Proteomes" id="UP001283361"/>
    </source>
</evidence>
<name>A0AAE0Z280_9GAST</name>
<keyword evidence="2" id="KW-1185">Reference proteome</keyword>